<dbReference type="SUPFAM" id="SSF57850">
    <property type="entry name" value="RING/U-box"/>
    <property type="match status" value="1"/>
</dbReference>
<feature type="domain" description="FYVE-type" evidence="20">
    <location>
        <begin position="43"/>
        <end position="99"/>
    </location>
</feature>
<keyword evidence="10" id="KW-0677">Repeat</keyword>
<evidence type="ECO:0000256" key="12">
    <source>
        <dbReference type="ARBA" id="ARBA00022771"/>
    </source>
</evidence>
<evidence type="ECO:0000259" key="20">
    <source>
        <dbReference type="PROSITE" id="PS50178"/>
    </source>
</evidence>
<evidence type="ECO:0000256" key="16">
    <source>
        <dbReference type="ARBA" id="ARBA00023242"/>
    </source>
</evidence>
<dbReference type="Gene3D" id="2.130.10.10">
    <property type="entry name" value="YVTN repeat-like/Quinoprotein amine dehydrogenase"/>
    <property type="match status" value="1"/>
</dbReference>
<dbReference type="InterPro" id="IPR056527">
    <property type="entry name" value="WD40_RFWD3"/>
</dbReference>
<keyword evidence="8" id="KW-0808">Transferase</keyword>
<dbReference type="Proteomes" id="UP000054843">
    <property type="component" value="Unassembled WGS sequence"/>
</dbReference>
<gene>
    <name evidence="21" type="primary">RFWD3</name>
    <name evidence="21" type="ORF">T10_6897</name>
</gene>
<reference evidence="21 22" key="1">
    <citation type="submission" date="2015-01" db="EMBL/GenBank/DDBJ databases">
        <title>Evolution of Trichinella species and genotypes.</title>
        <authorList>
            <person name="Korhonen P.K."/>
            <person name="Edoardo P."/>
            <person name="Giuseppe L.R."/>
            <person name="Gasser R.B."/>
        </authorList>
    </citation>
    <scope>NUCLEOTIDE SEQUENCE [LARGE SCALE GENOMIC DNA]</scope>
    <source>
        <strain evidence="21">ISS1980</strain>
    </source>
</reference>
<keyword evidence="13" id="KW-0833">Ubl conjugation pathway</keyword>
<feature type="coiled-coil region" evidence="18">
    <location>
        <begin position="122"/>
        <end position="170"/>
    </location>
</feature>
<dbReference type="SUPFAM" id="SSF50978">
    <property type="entry name" value="WD40 repeat-like"/>
    <property type="match status" value="1"/>
</dbReference>
<dbReference type="PANTHER" id="PTHR16047:SF7">
    <property type="entry name" value="E3 UBIQUITIN-PROTEIN LIGASE RFWD3"/>
    <property type="match status" value="1"/>
</dbReference>
<evidence type="ECO:0000256" key="10">
    <source>
        <dbReference type="ARBA" id="ARBA00022737"/>
    </source>
</evidence>
<dbReference type="InterPro" id="IPR013083">
    <property type="entry name" value="Znf_RING/FYVE/PHD"/>
</dbReference>
<evidence type="ECO:0000313" key="22">
    <source>
        <dbReference type="Proteomes" id="UP000054843"/>
    </source>
</evidence>
<keyword evidence="9" id="KW-0479">Metal-binding</keyword>
<evidence type="ECO:0000256" key="4">
    <source>
        <dbReference type="ARBA" id="ARBA00004906"/>
    </source>
</evidence>
<name>A0A0V1MTP4_9BILA</name>
<dbReference type="PANTHER" id="PTHR16047">
    <property type="entry name" value="RFWD3 PROTEIN"/>
    <property type="match status" value="1"/>
</dbReference>
<comment type="caution">
    <text evidence="21">The sequence shown here is derived from an EMBL/GenBank/DDBJ whole genome shotgun (WGS) entry which is preliminary data.</text>
</comment>
<evidence type="ECO:0000256" key="14">
    <source>
        <dbReference type="ARBA" id="ARBA00022833"/>
    </source>
</evidence>
<evidence type="ECO:0000256" key="17">
    <source>
        <dbReference type="PROSITE-ProRule" id="PRU00175"/>
    </source>
</evidence>
<dbReference type="Pfam" id="PF13639">
    <property type="entry name" value="zf-RING_2"/>
    <property type="match status" value="1"/>
</dbReference>
<dbReference type="OrthoDB" id="5600418at2759"/>
<evidence type="ECO:0000256" key="7">
    <source>
        <dbReference type="ARBA" id="ARBA00022574"/>
    </source>
</evidence>
<dbReference type="STRING" id="268474.A0A0V1MTP4"/>
<evidence type="ECO:0000256" key="2">
    <source>
        <dbReference type="ARBA" id="ARBA00004322"/>
    </source>
</evidence>
<dbReference type="GO" id="GO:0008270">
    <property type="term" value="F:zinc ion binding"/>
    <property type="evidence" value="ECO:0007669"/>
    <property type="project" value="UniProtKB-KW"/>
</dbReference>
<protein>
    <recommendedName>
        <fullName evidence="5">RING-type E3 ubiquitin transferase</fullName>
        <ecNumber evidence="5">2.3.2.27</ecNumber>
    </recommendedName>
</protein>
<dbReference type="PROSITE" id="PS50178">
    <property type="entry name" value="ZF_FYVE"/>
    <property type="match status" value="1"/>
</dbReference>
<keyword evidence="14" id="KW-0862">Zinc</keyword>
<dbReference type="PROSITE" id="PS00518">
    <property type="entry name" value="ZF_RING_1"/>
    <property type="match status" value="1"/>
</dbReference>
<dbReference type="InterPro" id="IPR037381">
    <property type="entry name" value="RFWD3"/>
</dbReference>
<keyword evidence="15" id="KW-0234">DNA repair</keyword>
<keyword evidence="22" id="KW-1185">Reference proteome</keyword>
<dbReference type="Pfam" id="PF23419">
    <property type="entry name" value="WD40_RFWD3"/>
    <property type="match status" value="1"/>
</dbReference>
<keyword evidence="16" id="KW-0539">Nucleus</keyword>
<keyword evidence="7" id="KW-0853">WD repeat</keyword>
<dbReference type="Gene3D" id="3.30.40.10">
    <property type="entry name" value="Zinc/RING finger domain, C3HC4 (zinc finger)"/>
    <property type="match status" value="1"/>
</dbReference>
<evidence type="ECO:0000313" key="21">
    <source>
        <dbReference type="EMBL" id="KRZ75129.1"/>
    </source>
</evidence>
<evidence type="ECO:0000256" key="13">
    <source>
        <dbReference type="ARBA" id="ARBA00022786"/>
    </source>
</evidence>
<evidence type="ECO:0000259" key="19">
    <source>
        <dbReference type="PROSITE" id="PS50089"/>
    </source>
</evidence>
<comment type="pathway">
    <text evidence="4">Protein modification; protein ubiquitination.</text>
</comment>
<evidence type="ECO:0000256" key="6">
    <source>
        <dbReference type="ARBA" id="ARBA00022490"/>
    </source>
</evidence>
<proteinExistence type="predicted"/>
<dbReference type="GO" id="GO:0036297">
    <property type="term" value="P:interstrand cross-link repair"/>
    <property type="evidence" value="ECO:0007669"/>
    <property type="project" value="InterPro"/>
</dbReference>
<dbReference type="GO" id="GO:0061630">
    <property type="term" value="F:ubiquitin protein ligase activity"/>
    <property type="evidence" value="ECO:0007669"/>
    <property type="project" value="UniProtKB-EC"/>
</dbReference>
<dbReference type="InterPro" id="IPR001841">
    <property type="entry name" value="Znf_RING"/>
</dbReference>
<dbReference type="PROSITE" id="PS50089">
    <property type="entry name" value="ZF_RING_2"/>
    <property type="match status" value="1"/>
</dbReference>
<feature type="domain" description="RING-type" evidence="19">
    <location>
        <begin position="49"/>
        <end position="95"/>
    </location>
</feature>
<accession>A0A0V1MTP4</accession>
<sequence length="559" mass="63868">LNFKWEIIYLSLTTLMDNNSSSEETLDNICEEPGGSKCCSDKEDETDNCVICFEPFTSSGSRKIACIPCGHIFCHQCILKWFSESVGQRRCPTCKRVFRKREIRVHYCRGVKVPFVIDNSEIEEAKERVDFLLKKERSLEMQLARHVQLTLQLQNQNEFLSQTVEILKEQLRNTPNMVEASASDSVDRTLQLSLTNTVTVASDNSCRVMAYNPFIACLFVSCKSQPFFNGFSVVKLDVQSSKPVGSIACHSGPVRDIRICPDGYATFITCSMDRHLKLCDSRNMQTAQSICVGEPVWNCCWNASHSQFVYVGTQAGKVRMYDLRMICNREGNEPLRDISNMRKPVVSLHWMHHPSRPESRQGLMASTVSDCELNLWSASDNSFRCHNIFFNGRVTSIQFDNMSDHFLASFGPSATFKNCHYLVFIYFLWCIFIFHRKMLNLQFGEIVEHLIAPDTESAAYAVSAIRQFDGGKKHTVLNRNCLFTIYDHHSQSSTFAAIYDEESQKIQLWDMNTNRKCCQSDNAVCNSDDVVFDMCTTTLPNEAILFALTRSNVLFYRII</sequence>
<dbReference type="SMART" id="SM00320">
    <property type="entry name" value="WD40"/>
    <property type="match status" value="3"/>
</dbReference>
<evidence type="ECO:0000256" key="18">
    <source>
        <dbReference type="SAM" id="Coils"/>
    </source>
</evidence>
<keyword evidence="12 17" id="KW-0863">Zinc-finger</keyword>
<dbReference type="EC" id="2.3.2.27" evidence="5"/>
<comment type="catalytic activity">
    <reaction evidence="1">
        <text>S-ubiquitinyl-[E2 ubiquitin-conjugating enzyme]-L-cysteine + [acceptor protein]-L-lysine = [E2 ubiquitin-conjugating enzyme]-L-cysteine + N(6)-ubiquitinyl-[acceptor protein]-L-lysine.</text>
        <dbReference type="EC" id="2.3.2.27"/>
    </reaction>
</comment>
<dbReference type="SMART" id="SM00184">
    <property type="entry name" value="RING"/>
    <property type="match status" value="1"/>
</dbReference>
<dbReference type="InterPro" id="IPR017907">
    <property type="entry name" value="Znf_RING_CS"/>
</dbReference>
<dbReference type="GO" id="GO:0016605">
    <property type="term" value="C:PML body"/>
    <property type="evidence" value="ECO:0007669"/>
    <property type="project" value="UniProtKB-SubCell"/>
</dbReference>
<feature type="non-terminal residue" evidence="21">
    <location>
        <position position="1"/>
    </location>
</feature>
<dbReference type="GO" id="GO:0016567">
    <property type="term" value="P:protein ubiquitination"/>
    <property type="evidence" value="ECO:0007669"/>
    <property type="project" value="InterPro"/>
</dbReference>
<organism evidence="21 22">
    <name type="scientific">Trichinella papuae</name>
    <dbReference type="NCBI Taxonomy" id="268474"/>
    <lineage>
        <taxon>Eukaryota</taxon>
        <taxon>Metazoa</taxon>
        <taxon>Ecdysozoa</taxon>
        <taxon>Nematoda</taxon>
        <taxon>Enoplea</taxon>
        <taxon>Dorylaimia</taxon>
        <taxon>Trichinellida</taxon>
        <taxon>Trichinellidae</taxon>
        <taxon>Trichinella</taxon>
    </lineage>
</organism>
<evidence type="ECO:0000256" key="15">
    <source>
        <dbReference type="ARBA" id="ARBA00023204"/>
    </source>
</evidence>
<dbReference type="InterPro" id="IPR017455">
    <property type="entry name" value="Znf_FYVE-rel"/>
</dbReference>
<evidence type="ECO:0000256" key="9">
    <source>
        <dbReference type="ARBA" id="ARBA00022723"/>
    </source>
</evidence>
<keyword evidence="18" id="KW-0175">Coiled coil</keyword>
<dbReference type="InterPro" id="IPR015943">
    <property type="entry name" value="WD40/YVTN_repeat-like_dom_sf"/>
</dbReference>
<dbReference type="AlphaFoldDB" id="A0A0V1MTP4"/>
<comment type="subcellular location">
    <subcellularLocation>
        <location evidence="3">Cytoplasm</location>
    </subcellularLocation>
    <subcellularLocation>
        <location evidence="2">Nucleus</location>
        <location evidence="2">PML body</location>
    </subcellularLocation>
</comment>
<evidence type="ECO:0000256" key="5">
    <source>
        <dbReference type="ARBA" id="ARBA00012483"/>
    </source>
</evidence>
<evidence type="ECO:0000256" key="3">
    <source>
        <dbReference type="ARBA" id="ARBA00004496"/>
    </source>
</evidence>
<dbReference type="GO" id="GO:0005737">
    <property type="term" value="C:cytoplasm"/>
    <property type="evidence" value="ECO:0007669"/>
    <property type="project" value="UniProtKB-SubCell"/>
</dbReference>
<evidence type="ECO:0000256" key="11">
    <source>
        <dbReference type="ARBA" id="ARBA00022763"/>
    </source>
</evidence>
<dbReference type="InterPro" id="IPR036322">
    <property type="entry name" value="WD40_repeat_dom_sf"/>
</dbReference>
<keyword evidence="11" id="KW-0227">DNA damage</keyword>
<dbReference type="InterPro" id="IPR001680">
    <property type="entry name" value="WD40_rpt"/>
</dbReference>
<keyword evidence="6" id="KW-0963">Cytoplasm</keyword>
<evidence type="ECO:0000256" key="8">
    <source>
        <dbReference type="ARBA" id="ARBA00022679"/>
    </source>
</evidence>
<dbReference type="EMBL" id="JYDO01000042">
    <property type="protein sequence ID" value="KRZ75129.1"/>
    <property type="molecule type" value="Genomic_DNA"/>
</dbReference>
<evidence type="ECO:0000256" key="1">
    <source>
        <dbReference type="ARBA" id="ARBA00000900"/>
    </source>
</evidence>